<evidence type="ECO:0008006" key="3">
    <source>
        <dbReference type="Google" id="ProtNLM"/>
    </source>
</evidence>
<reference evidence="1 2" key="1">
    <citation type="submission" date="2013-06" db="EMBL/GenBank/DDBJ databases">
        <title>Rumen cellulosomics: divergent fiber-degrading strategies revealed by comparative genome-wide analysis of six Ruminococcal strains.</title>
        <authorList>
            <person name="Dassa B."/>
            <person name="Borovok I."/>
            <person name="Lamed R."/>
            <person name="Flint H."/>
            <person name="Yeoman C.J."/>
            <person name="White B."/>
            <person name="Bayer E.A."/>
        </authorList>
    </citation>
    <scope>NUCLEOTIDE SEQUENCE [LARGE SCALE GENOMIC DNA]</scope>
    <source>
        <strain evidence="1 2">SY3</strain>
    </source>
</reference>
<dbReference type="InterPro" id="IPR027417">
    <property type="entry name" value="P-loop_NTPase"/>
</dbReference>
<organism evidence="1 2">
    <name type="scientific">Ruminococcus albus SY3</name>
    <dbReference type="NCBI Taxonomy" id="1341156"/>
    <lineage>
        <taxon>Bacteria</taxon>
        <taxon>Bacillati</taxon>
        <taxon>Bacillota</taxon>
        <taxon>Clostridia</taxon>
        <taxon>Eubacteriales</taxon>
        <taxon>Oscillospiraceae</taxon>
        <taxon>Ruminococcus</taxon>
    </lineage>
</organism>
<dbReference type="AlphaFoldDB" id="A0A011V5L3"/>
<dbReference type="Pfam" id="PF13671">
    <property type="entry name" value="AAA_33"/>
    <property type="match status" value="1"/>
</dbReference>
<keyword evidence="2" id="KW-1185">Reference proteome</keyword>
<evidence type="ECO:0000313" key="1">
    <source>
        <dbReference type="EMBL" id="EXM40802.1"/>
    </source>
</evidence>
<comment type="caution">
    <text evidence="1">The sequence shown here is derived from an EMBL/GenBank/DDBJ whole genome shotgun (WGS) entry which is preliminary data.</text>
</comment>
<dbReference type="Proteomes" id="UP000021369">
    <property type="component" value="Unassembled WGS sequence"/>
</dbReference>
<dbReference type="Gene3D" id="3.40.50.300">
    <property type="entry name" value="P-loop containing nucleotide triphosphate hydrolases"/>
    <property type="match status" value="1"/>
</dbReference>
<dbReference type="EMBL" id="JEOB01000001">
    <property type="protein sequence ID" value="EXM40802.1"/>
    <property type="molecule type" value="Genomic_DNA"/>
</dbReference>
<dbReference type="SUPFAM" id="SSF52540">
    <property type="entry name" value="P-loop containing nucleoside triphosphate hydrolases"/>
    <property type="match status" value="1"/>
</dbReference>
<gene>
    <name evidence="1" type="ORF">RASY3_03595</name>
</gene>
<dbReference type="OrthoDB" id="2639622at2"/>
<evidence type="ECO:0000313" key="2">
    <source>
        <dbReference type="Proteomes" id="UP000021369"/>
    </source>
</evidence>
<name>A0A011V5L3_RUMAL</name>
<sequence length="162" mass="18415">MAKVISLCGLVCTGKSTYAKKLCRDRKAALLSVDEITLALFPDGAGDMLDTYVERTEKLVFAKACEYAEVGIDSVLDIGLWTKRERDEAREYFAQKGVVFEIHYITVPREEWLRRIEKRNSAVMAGEYSAYYVDEGLAEKCLGAFEEPQADEEVYTVNDYRI</sequence>
<protein>
    <recommendedName>
        <fullName evidence="3">Kinase</fullName>
    </recommendedName>
</protein>
<accession>A0A011V5L3</accession>
<proteinExistence type="predicted"/>
<dbReference type="PATRIC" id="fig|1341156.4.peg.442"/>
<dbReference type="RefSeq" id="WP_024858673.1">
    <property type="nucleotide sequence ID" value="NZ_JEOB01000001.1"/>
</dbReference>